<sequence length="219" mass="23462">MTAGPYNYSYIFKYIIIGDMGVGKSCLLHQFTEKKFMADCPHTIGVEFGTRIIEVCGQKIKLQIWDTAGQERFRAVTRSYYRGAAGALMVYDITRGLPLSVTSSRALLKAAMLCCFGRAPVFVAVGGGSASVAQVLALCLWKGQVVSEQLMDRLQPASPSDLAVFRSAWTVGCSWAGGGVRWGHLTVPSMGASGSLFHSLGDTQAADGDLLPEAAALNR</sequence>
<dbReference type="Gene3D" id="3.40.50.300">
    <property type="entry name" value="P-loop containing nucleotide triphosphate hydrolases"/>
    <property type="match status" value="1"/>
</dbReference>
<dbReference type="Proteomes" id="UP000821853">
    <property type="component" value="Chromosome 1"/>
</dbReference>
<dbReference type="AlphaFoldDB" id="A0A9J6FB54"/>
<evidence type="ECO:0000313" key="3">
    <source>
        <dbReference type="Proteomes" id="UP000821853"/>
    </source>
</evidence>
<dbReference type="SMART" id="SM00173">
    <property type="entry name" value="RAS"/>
    <property type="match status" value="1"/>
</dbReference>
<evidence type="ECO:0000313" key="2">
    <source>
        <dbReference type="EMBL" id="KAH9360189.1"/>
    </source>
</evidence>
<dbReference type="NCBIfam" id="TIGR00231">
    <property type="entry name" value="small_GTP"/>
    <property type="match status" value="1"/>
</dbReference>
<reference evidence="2 3" key="1">
    <citation type="journal article" date="2020" name="Cell">
        <title>Large-Scale Comparative Analyses of Tick Genomes Elucidate Their Genetic Diversity and Vector Capacities.</title>
        <authorList>
            <consortium name="Tick Genome and Microbiome Consortium (TIGMIC)"/>
            <person name="Jia N."/>
            <person name="Wang J."/>
            <person name="Shi W."/>
            <person name="Du L."/>
            <person name="Sun Y."/>
            <person name="Zhan W."/>
            <person name="Jiang J.F."/>
            <person name="Wang Q."/>
            <person name="Zhang B."/>
            <person name="Ji P."/>
            <person name="Bell-Sakyi L."/>
            <person name="Cui X.M."/>
            <person name="Yuan T.T."/>
            <person name="Jiang B.G."/>
            <person name="Yang W.F."/>
            <person name="Lam T.T."/>
            <person name="Chang Q.C."/>
            <person name="Ding S.J."/>
            <person name="Wang X.J."/>
            <person name="Zhu J.G."/>
            <person name="Ruan X.D."/>
            <person name="Zhao L."/>
            <person name="Wei J.T."/>
            <person name="Ye R.Z."/>
            <person name="Que T.C."/>
            <person name="Du C.H."/>
            <person name="Zhou Y.H."/>
            <person name="Cheng J.X."/>
            <person name="Dai P.F."/>
            <person name="Guo W.B."/>
            <person name="Han X.H."/>
            <person name="Huang E.J."/>
            <person name="Li L.F."/>
            <person name="Wei W."/>
            <person name="Gao Y.C."/>
            <person name="Liu J.Z."/>
            <person name="Shao H.Z."/>
            <person name="Wang X."/>
            <person name="Wang C.C."/>
            <person name="Yang T.C."/>
            <person name="Huo Q.B."/>
            <person name="Li W."/>
            <person name="Chen H.Y."/>
            <person name="Chen S.E."/>
            <person name="Zhou L.G."/>
            <person name="Ni X.B."/>
            <person name="Tian J.H."/>
            <person name="Sheng Y."/>
            <person name="Liu T."/>
            <person name="Pan Y.S."/>
            <person name="Xia L.Y."/>
            <person name="Li J."/>
            <person name="Zhao F."/>
            <person name="Cao W.C."/>
        </authorList>
    </citation>
    <scope>NUCLEOTIDE SEQUENCE [LARGE SCALE GENOMIC DNA]</scope>
    <source>
        <strain evidence="2">HaeL-2018</strain>
    </source>
</reference>
<dbReference type="SUPFAM" id="SSF52540">
    <property type="entry name" value="P-loop containing nucleoside triphosphate hydrolases"/>
    <property type="match status" value="1"/>
</dbReference>
<comment type="similarity">
    <text evidence="1">Belongs to the small GTPase superfamily. Rab family.</text>
</comment>
<dbReference type="PROSITE" id="PS51419">
    <property type="entry name" value="RAB"/>
    <property type="match status" value="1"/>
</dbReference>
<dbReference type="GO" id="GO:0003924">
    <property type="term" value="F:GTPase activity"/>
    <property type="evidence" value="ECO:0007669"/>
    <property type="project" value="InterPro"/>
</dbReference>
<evidence type="ECO:0000256" key="1">
    <source>
        <dbReference type="ARBA" id="ARBA00006270"/>
    </source>
</evidence>
<dbReference type="FunFam" id="3.40.50.300:FF:001728">
    <property type="entry name" value="Ras related protein1"/>
    <property type="match status" value="1"/>
</dbReference>
<dbReference type="OrthoDB" id="9989112at2759"/>
<organism evidence="2 3">
    <name type="scientific">Haemaphysalis longicornis</name>
    <name type="common">Bush tick</name>
    <dbReference type="NCBI Taxonomy" id="44386"/>
    <lineage>
        <taxon>Eukaryota</taxon>
        <taxon>Metazoa</taxon>
        <taxon>Ecdysozoa</taxon>
        <taxon>Arthropoda</taxon>
        <taxon>Chelicerata</taxon>
        <taxon>Arachnida</taxon>
        <taxon>Acari</taxon>
        <taxon>Parasitiformes</taxon>
        <taxon>Ixodida</taxon>
        <taxon>Ixodoidea</taxon>
        <taxon>Ixodidae</taxon>
        <taxon>Haemaphysalinae</taxon>
        <taxon>Haemaphysalis</taxon>
    </lineage>
</organism>
<gene>
    <name evidence="2" type="ORF">HPB48_001659</name>
</gene>
<dbReference type="InterPro" id="IPR050209">
    <property type="entry name" value="Rab_GTPases_membrane_traffic"/>
</dbReference>
<dbReference type="InterPro" id="IPR005225">
    <property type="entry name" value="Small_GTP-bd"/>
</dbReference>
<comment type="caution">
    <text evidence="2">The sequence shown here is derived from an EMBL/GenBank/DDBJ whole genome shotgun (WGS) entry which is preliminary data.</text>
</comment>
<dbReference type="Pfam" id="PF00071">
    <property type="entry name" value="Ras"/>
    <property type="match status" value="1"/>
</dbReference>
<keyword evidence="3" id="KW-1185">Reference proteome</keyword>
<proteinExistence type="inferred from homology"/>
<dbReference type="VEuPathDB" id="VectorBase:HLOH_041870"/>
<evidence type="ECO:0008006" key="4">
    <source>
        <dbReference type="Google" id="ProtNLM"/>
    </source>
</evidence>
<dbReference type="EMBL" id="JABSTR010000001">
    <property type="protein sequence ID" value="KAH9360189.1"/>
    <property type="molecule type" value="Genomic_DNA"/>
</dbReference>
<dbReference type="SMART" id="SM00175">
    <property type="entry name" value="RAB"/>
    <property type="match status" value="1"/>
</dbReference>
<dbReference type="InterPro" id="IPR027417">
    <property type="entry name" value="P-loop_NTPase"/>
</dbReference>
<dbReference type="GO" id="GO:0005525">
    <property type="term" value="F:GTP binding"/>
    <property type="evidence" value="ECO:0007669"/>
    <property type="project" value="InterPro"/>
</dbReference>
<dbReference type="PRINTS" id="PR00449">
    <property type="entry name" value="RASTRNSFRMNG"/>
</dbReference>
<dbReference type="InterPro" id="IPR001806">
    <property type="entry name" value="Small_GTPase"/>
</dbReference>
<protein>
    <recommendedName>
        <fullName evidence="4">Ras-related protein Rab-14</fullName>
    </recommendedName>
</protein>
<name>A0A9J6FB54_HAELO</name>
<dbReference type="PANTHER" id="PTHR47979">
    <property type="entry name" value="DRAB11-RELATED"/>
    <property type="match status" value="1"/>
</dbReference>
<accession>A0A9J6FB54</accession>